<dbReference type="InterPro" id="IPR052991">
    <property type="entry name" value="Non-func_TypeII_TA_Antitoxin"/>
</dbReference>
<dbReference type="Proteomes" id="UP000292423">
    <property type="component" value="Unassembled WGS sequence"/>
</dbReference>
<dbReference type="OrthoDB" id="6900957at2"/>
<dbReference type="GO" id="GO:0006355">
    <property type="term" value="P:regulation of DNA-templated transcription"/>
    <property type="evidence" value="ECO:0007669"/>
    <property type="project" value="InterPro"/>
</dbReference>
<accession>A0A4Q7ZC13</accession>
<dbReference type="SUPFAM" id="SSF47598">
    <property type="entry name" value="Ribbon-helix-helix"/>
    <property type="match status" value="1"/>
</dbReference>
<protein>
    <submittedName>
        <fullName evidence="2">Putative transcriptional regulator</fullName>
    </submittedName>
</protein>
<comment type="caution">
    <text evidence="2">The sequence shown here is derived from an EMBL/GenBank/DDBJ whole genome shotgun (WGS) entry which is preliminary data.</text>
</comment>
<dbReference type="Gene3D" id="1.10.1220.10">
    <property type="entry name" value="Met repressor-like"/>
    <property type="match status" value="1"/>
</dbReference>
<evidence type="ECO:0000259" key="1">
    <source>
        <dbReference type="Pfam" id="PF01402"/>
    </source>
</evidence>
<dbReference type="AlphaFoldDB" id="A0A4Q7ZC13"/>
<evidence type="ECO:0000313" key="3">
    <source>
        <dbReference type="Proteomes" id="UP000292423"/>
    </source>
</evidence>
<dbReference type="InterPro" id="IPR002145">
    <property type="entry name" value="CopG"/>
</dbReference>
<dbReference type="InterPro" id="IPR010985">
    <property type="entry name" value="Ribbon_hlx_hlx"/>
</dbReference>
<sequence length="80" mass="8739">MSTTISMRMPESLAEQLELLAKAMGRSRSFVAVEAIQAYVREQAWQVQEIQNALQEADAGDFAAEDDASGVIRKWAGHAG</sequence>
<name>A0A4Q7ZC13_9GAMM</name>
<dbReference type="InterPro" id="IPR013321">
    <property type="entry name" value="Arc_rbn_hlx_hlx"/>
</dbReference>
<dbReference type="CDD" id="cd22233">
    <property type="entry name" value="RHH_CopAso-like"/>
    <property type="match status" value="1"/>
</dbReference>
<evidence type="ECO:0000313" key="2">
    <source>
        <dbReference type="EMBL" id="RZU48160.1"/>
    </source>
</evidence>
<gene>
    <name evidence="2" type="ORF">EV700_0134</name>
</gene>
<organism evidence="2 3">
    <name type="scientific">Fluviicoccus keumensis</name>
    <dbReference type="NCBI Taxonomy" id="1435465"/>
    <lineage>
        <taxon>Bacteria</taxon>
        <taxon>Pseudomonadati</taxon>
        <taxon>Pseudomonadota</taxon>
        <taxon>Gammaproteobacteria</taxon>
        <taxon>Moraxellales</taxon>
        <taxon>Moraxellaceae</taxon>
        <taxon>Fluviicoccus</taxon>
    </lineage>
</organism>
<keyword evidence="3" id="KW-1185">Reference proteome</keyword>
<dbReference type="Pfam" id="PF01402">
    <property type="entry name" value="RHH_1"/>
    <property type="match status" value="1"/>
</dbReference>
<reference evidence="2 3" key="1">
    <citation type="submission" date="2019-02" db="EMBL/GenBank/DDBJ databases">
        <title>Genomic Encyclopedia of Type Strains, Phase IV (KMG-IV): sequencing the most valuable type-strain genomes for metagenomic binning, comparative biology and taxonomic classification.</title>
        <authorList>
            <person name="Goeker M."/>
        </authorList>
    </citation>
    <scope>NUCLEOTIDE SEQUENCE [LARGE SCALE GENOMIC DNA]</scope>
    <source>
        <strain evidence="2 3">DSM 105135</strain>
    </source>
</reference>
<dbReference type="PANTHER" id="PTHR40688">
    <property type="match status" value="1"/>
</dbReference>
<proteinExistence type="predicted"/>
<feature type="domain" description="Ribbon-helix-helix protein CopG" evidence="1">
    <location>
        <begin position="5"/>
        <end position="29"/>
    </location>
</feature>
<dbReference type="RefSeq" id="WP_130410439.1">
    <property type="nucleotide sequence ID" value="NZ_SHKX01000003.1"/>
</dbReference>
<dbReference type="EMBL" id="SHKX01000003">
    <property type="protein sequence ID" value="RZU48160.1"/>
    <property type="molecule type" value="Genomic_DNA"/>
</dbReference>
<dbReference type="PANTHER" id="PTHR40688:SF2">
    <property type="entry name" value="RIBBON-HELIX-HELIX PROTEIN COPG DOMAIN-CONTAINING PROTEIN"/>
    <property type="match status" value="1"/>
</dbReference>